<dbReference type="Pfam" id="PF01435">
    <property type="entry name" value="Peptidase_M48"/>
    <property type="match status" value="1"/>
</dbReference>
<feature type="domain" description="Peptidase M48" evidence="7">
    <location>
        <begin position="161"/>
        <end position="327"/>
    </location>
</feature>
<dbReference type="GO" id="GO:0051603">
    <property type="term" value="P:proteolysis involved in protein catabolic process"/>
    <property type="evidence" value="ECO:0007669"/>
    <property type="project" value="TreeGrafter"/>
</dbReference>
<name>A0A430HH22_9BURK</name>
<dbReference type="GO" id="GO:0046872">
    <property type="term" value="F:metal ion binding"/>
    <property type="evidence" value="ECO:0007669"/>
    <property type="project" value="UniProtKB-KW"/>
</dbReference>
<dbReference type="Proteomes" id="UP000278085">
    <property type="component" value="Unassembled WGS sequence"/>
</dbReference>
<keyword evidence="5" id="KW-0862">Zinc</keyword>
<protein>
    <submittedName>
        <fullName evidence="8">M48 family peptidase</fullName>
    </submittedName>
</protein>
<dbReference type="CDD" id="cd07333">
    <property type="entry name" value="M48C_bepA_like"/>
    <property type="match status" value="1"/>
</dbReference>
<dbReference type="GO" id="GO:0004222">
    <property type="term" value="F:metalloendopeptidase activity"/>
    <property type="evidence" value="ECO:0007669"/>
    <property type="project" value="InterPro"/>
</dbReference>
<keyword evidence="3" id="KW-0479">Metal-binding</keyword>
<evidence type="ECO:0000256" key="1">
    <source>
        <dbReference type="ARBA" id="ARBA00001947"/>
    </source>
</evidence>
<proteinExistence type="predicted"/>
<evidence type="ECO:0000313" key="9">
    <source>
        <dbReference type="Proteomes" id="UP000278085"/>
    </source>
</evidence>
<sequence>MWAWPLASKWVSWSFWEVVIGSKGGQGCKIGDLSALLRGWRTCGYHSTVKSKTAPFTPRPPRRSPARALLALALTTALGGLASSAPAQTNLNATSLPTLGDTAREDLSPVLERRLGEEIMRDIKQDHDFLDDDPILEYLNAFGSGLVASYPGARGETNADYYFFAVRDPMLNAFALPGGFIAVHSALLLAAQSESELASVMSHEIGHVAQRHIARMLGQQKQDALIPLAAMILAALASKGGSDAAMGVFMGGQGLQIQRQLNFSRDAEREADRIGFQIMSAGGYDTSGMVAFFGRMQAASRVYSDLMPAYLRSHPLTSERISDIQARIREIPYRQRVDSLEFHLVRARARVLQDESTQGRVEAGAFFDAQLTQQSRQQQAGAQYGLAFLALKKGELAKAQTWLDKARGTMRPAEGAVFSTGQASSDGAAMFASMALDIKLAAGQPAPVKLLALKEADQAHLRYPLSRGIARQYADAMIVNGKLDEAARFLRDQVQLYRDEPKLHELLAKTYAAQGKIALQHLALAESYALSGGMLAALDQLSIARKASDASFYDMAVIDARERELQARRREEMKDAKK</sequence>
<dbReference type="AlphaFoldDB" id="A0A430HH22"/>
<dbReference type="OrthoDB" id="9810445at2"/>
<accession>A0A430HH22</accession>
<dbReference type="PANTHER" id="PTHR22726">
    <property type="entry name" value="METALLOENDOPEPTIDASE OMA1"/>
    <property type="match status" value="1"/>
</dbReference>
<dbReference type="GO" id="GO:0016020">
    <property type="term" value="C:membrane"/>
    <property type="evidence" value="ECO:0007669"/>
    <property type="project" value="TreeGrafter"/>
</dbReference>
<dbReference type="PANTHER" id="PTHR22726:SF1">
    <property type="entry name" value="METALLOENDOPEPTIDASE OMA1, MITOCHONDRIAL"/>
    <property type="match status" value="1"/>
</dbReference>
<organism evidence="8 9">
    <name type="scientific">Massilia atriviolacea</name>
    <dbReference type="NCBI Taxonomy" id="2495579"/>
    <lineage>
        <taxon>Bacteria</taxon>
        <taxon>Pseudomonadati</taxon>
        <taxon>Pseudomonadota</taxon>
        <taxon>Betaproteobacteria</taxon>
        <taxon>Burkholderiales</taxon>
        <taxon>Oxalobacteraceae</taxon>
        <taxon>Telluria group</taxon>
        <taxon>Massilia</taxon>
    </lineage>
</organism>
<keyword evidence="2" id="KW-0645">Protease</keyword>
<evidence type="ECO:0000256" key="5">
    <source>
        <dbReference type="ARBA" id="ARBA00022833"/>
    </source>
</evidence>
<evidence type="ECO:0000256" key="3">
    <source>
        <dbReference type="ARBA" id="ARBA00022723"/>
    </source>
</evidence>
<reference evidence="8 9" key="1">
    <citation type="submission" date="2018-12" db="EMBL/GenBank/DDBJ databases">
        <authorList>
            <person name="Yang E."/>
        </authorList>
    </citation>
    <scope>NUCLEOTIDE SEQUENCE [LARGE SCALE GENOMIC DNA]</scope>
    <source>
        <strain evidence="8 9">SOD</strain>
    </source>
</reference>
<comment type="caution">
    <text evidence="8">The sequence shown here is derived from an EMBL/GenBank/DDBJ whole genome shotgun (WGS) entry which is preliminary data.</text>
</comment>
<keyword evidence="9" id="KW-1185">Reference proteome</keyword>
<evidence type="ECO:0000256" key="6">
    <source>
        <dbReference type="ARBA" id="ARBA00023049"/>
    </source>
</evidence>
<gene>
    <name evidence="8" type="ORF">EJB06_23105</name>
</gene>
<keyword evidence="4" id="KW-0378">Hydrolase</keyword>
<evidence type="ECO:0000256" key="4">
    <source>
        <dbReference type="ARBA" id="ARBA00022801"/>
    </source>
</evidence>
<evidence type="ECO:0000256" key="2">
    <source>
        <dbReference type="ARBA" id="ARBA00022670"/>
    </source>
</evidence>
<evidence type="ECO:0000313" key="8">
    <source>
        <dbReference type="EMBL" id="RSZ56828.1"/>
    </source>
</evidence>
<dbReference type="InterPro" id="IPR001915">
    <property type="entry name" value="Peptidase_M48"/>
</dbReference>
<keyword evidence="6" id="KW-0482">Metalloprotease</keyword>
<dbReference type="InterPro" id="IPR051156">
    <property type="entry name" value="Mito/Outer_Membr_Metalloprot"/>
</dbReference>
<evidence type="ECO:0000259" key="7">
    <source>
        <dbReference type="Pfam" id="PF01435"/>
    </source>
</evidence>
<dbReference type="EMBL" id="RXLQ01000013">
    <property type="protein sequence ID" value="RSZ56828.1"/>
    <property type="molecule type" value="Genomic_DNA"/>
</dbReference>
<dbReference type="Gene3D" id="3.30.2010.10">
    <property type="entry name" value="Metalloproteases ('zincins'), catalytic domain"/>
    <property type="match status" value="1"/>
</dbReference>
<comment type="cofactor">
    <cofactor evidence="1">
        <name>Zn(2+)</name>
        <dbReference type="ChEBI" id="CHEBI:29105"/>
    </cofactor>
</comment>